<feature type="region of interest" description="Disordered" evidence="6">
    <location>
        <begin position="478"/>
        <end position="531"/>
    </location>
</feature>
<dbReference type="InterPro" id="IPR024449">
    <property type="entry name" value="Anti-sigma_RsgI_N"/>
</dbReference>
<evidence type="ECO:0000256" key="6">
    <source>
        <dbReference type="SAM" id="MobiDB-lite"/>
    </source>
</evidence>
<feature type="compositionally biased region" description="Basic and acidic residues" evidence="6">
    <location>
        <begin position="294"/>
        <end position="307"/>
    </location>
</feature>
<feature type="region of interest" description="Disordered" evidence="6">
    <location>
        <begin position="294"/>
        <end position="442"/>
    </location>
</feature>
<name>A0ABS2ZWW6_9BACL</name>
<feature type="domain" description="RsgI N-terminal anti-sigma" evidence="7">
    <location>
        <begin position="2"/>
        <end position="50"/>
    </location>
</feature>
<gene>
    <name evidence="8" type="ORF">JYA63_20035</name>
</gene>
<feature type="compositionally biased region" description="Basic and acidic residues" evidence="6">
    <location>
        <begin position="500"/>
        <end position="509"/>
    </location>
</feature>
<evidence type="ECO:0000313" key="9">
    <source>
        <dbReference type="Proteomes" id="UP001296923"/>
    </source>
</evidence>
<dbReference type="Pfam" id="PF12791">
    <property type="entry name" value="RsgI_N"/>
    <property type="match status" value="1"/>
</dbReference>
<keyword evidence="3" id="KW-0812">Transmembrane</keyword>
<evidence type="ECO:0000256" key="1">
    <source>
        <dbReference type="ARBA" id="ARBA00004162"/>
    </source>
</evidence>
<accession>A0ABS2ZWW6</accession>
<reference evidence="8 9" key="1">
    <citation type="submission" date="2021-01" db="EMBL/GenBank/DDBJ databases">
        <title>Genome Sequencing of Type Strains.</title>
        <authorList>
            <person name="Lemaire J.F."/>
            <person name="Inderbitzin P."/>
            <person name="Collins S.B."/>
            <person name="Wespe N."/>
            <person name="Knight-Connoni V."/>
        </authorList>
    </citation>
    <scope>NUCLEOTIDE SEQUENCE [LARGE SCALE GENOMIC DNA]</scope>
    <source>
        <strain evidence="8 9">DSM 23009</strain>
    </source>
</reference>
<keyword evidence="9" id="KW-1185">Reference proteome</keyword>
<dbReference type="PROSITE" id="PS51849">
    <property type="entry name" value="RSGI_N"/>
    <property type="match status" value="1"/>
</dbReference>
<organism evidence="8 9">
    <name type="scientific">Fictibacillus nanhaiensis</name>
    <dbReference type="NCBI Taxonomy" id="742169"/>
    <lineage>
        <taxon>Bacteria</taxon>
        <taxon>Bacillati</taxon>
        <taxon>Bacillota</taxon>
        <taxon>Bacilli</taxon>
        <taxon>Bacillales</taxon>
        <taxon>Fictibacillaceae</taxon>
        <taxon>Fictibacillus</taxon>
    </lineage>
</organism>
<comment type="caution">
    <text evidence="8">The sequence shown here is derived from an EMBL/GenBank/DDBJ whole genome shotgun (WGS) entry which is preliminary data.</text>
</comment>
<evidence type="ECO:0000256" key="2">
    <source>
        <dbReference type="ARBA" id="ARBA00022475"/>
    </source>
</evidence>
<dbReference type="Pfam" id="PF23750">
    <property type="entry name" value="RsgI_M"/>
    <property type="match status" value="1"/>
</dbReference>
<sequence length="531" mass="60543">MNKAIIVEVNKRHVIVLAEGGEFKKIKNTNAAYTVGQEIRLPVRQENKKTAFSIFNWKTGTAVALTIFLLFFQVLAPVSGPGAYAYVGINMDPSLELKIDEEMKVLDIYAYNQQGHMVLDRLEDWKNEEIEMVTDLIFETCEELGYLKSKEEVLITTTLSEEVPSDKEKEIKQQVNKVMTEKAKKKSIEMTTIVMSSEEREQSKKMKMSPGHYAIYKAAKKSGKKITKNEISNLTIKEISEKVGPIKELLKEEIETVDVTENKKEELVYEPPLPILDVKDSRNEVKIEKEIIPVQEKVQEPQKKKTLELPVTHAEIPASPKKEEMQPDKPVKVEQEKHVNPPAPSVVEQDKNTHKAPTKSTPVVTTPKEEKPKQEKPAEDRPKQELPKEEKPKPEVPKENIPKEAPKEEIPKEEEPKVETPKEEIPKVETPKEDTKPEPKEHWIYIEIIMDGIKIEVRIKVTTNVSDAELKQKALASYQQQNSQKHSCPISTSAISQEMKQAEPNKELQQDTENEEVTESVTEKPILEQAS</sequence>
<keyword evidence="5" id="KW-0472">Membrane</keyword>
<feature type="compositionally biased region" description="Basic and acidic residues" evidence="6">
    <location>
        <begin position="521"/>
        <end position="531"/>
    </location>
</feature>
<evidence type="ECO:0000256" key="5">
    <source>
        <dbReference type="ARBA" id="ARBA00023136"/>
    </source>
</evidence>
<keyword evidence="2" id="KW-1003">Cell membrane</keyword>
<protein>
    <submittedName>
        <fullName evidence="8">Anti-sigma factor domain-containing protein</fullName>
    </submittedName>
</protein>
<dbReference type="RefSeq" id="WP_205727162.1">
    <property type="nucleotide sequence ID" value="NZ_JAFHKR010000039.1"/>
</dbReference>
<proteinExistence type="predicted"/>
<evidence type="ECO:0000256" key="3">
    <source>
        <dbReference type="ARBA" id="ARBA00022692"/>
    </source>
</evidence>
<dbReference type="Proteomes" id="UP001296923">
    <property type="component" value="Unassembled WGS sequence"/>
</dbReference>
<dbReference type="InterPro" id="IPR055431">
    <property type="entry name" value="RsgI_M"/>
</dbReference>
<comment type="subcellular location">
    <subcellularLocation>
        <location evidence="1">Cell membrane</location>
        <topology evidence="1">Single-pass membrane protein</topology>
    </subcellularLocation>
</comment>
<dbReference type="EMBL" id="JAFHKR010000039">
    <property type="protein sequence ID" value="MBN3556574.1"/>
    <property type="molecule type" value="Genomic_DNA"/>
</dbReference>
<feature type="compositionally biased region" description="Basic and acidic residues" evidence="6">
    <location>
        <begin position="320"/>
        <end position="339"/>
    </location>
</feature>
<evidence type="ECO:0000313" key="8">
    <source>
        <dbReference type="EMBL" id="MBN3556574.1"/>
    </source>
</evidence>
<evidence type="ECO:0000259" key="7">
    <source>
        <dbReference type="PROSITE" id="PS51849"/>
    </source>
</evidence>
<feature type="compositionally biased region" description="Polar residues" evidence="6">
    <location>
        <begin position="478"/>
        <end position="499"/>
    </location>
</feature>
<keyword evidence="4" id="KW-1133">Transmembrane helix</keyword>
<evidence type="ECO:0000256" key="4">
    <source>
        <dbReference type="ARBA" id="ARBA00022989"/>
    </source>
</evidence>
<feature type="compositionally biased region" description="Basic and acidic residues" evidence="6">
    <location>
        <begin position="367"/>
        <end position="442"/>
    </location>
</feature>